<accession>A0A382Z836</accession>
<evidence type="ECO:0000256" key="1">
    <source>
        <dbReference type="SAM" id="Phobius"/>
    </source>
</evidence>
<sequence>MNLYSEHLVGLEFPYGIFLTNVIGSLAIGLYLHPWQSRLEHSWLLAWHHSRQSLELTDF</sequence>
<dbReference type="AlphaFoldDB" id="A0A382Z836"/>
<keyword evidence="1" id="KW-0472">Membrane</keyword>
<dbReference type="EMBL" id="UINC01181796">
    <property type="protein sequence ID" value="SVD91674.1"/>
    <property type="molecule type" value="Genomic_DNA"/>
</dbReference>
<evidence type="ECO:0000313" key="2">
    <source>
        <dbReference type="EMBL" id="SVD91674.1"/>
    </source>
</evidence>
<name>A0A382Z836_9ZZZZ</name>
<organism evidence="2">
    <name type="scientific">marine metagenome</name>
    <dbReference type="NCBI Taxonomy" id="408172"/>
    <lineage>
        <taxon>unclassified sequences</taxon>
        <taxon>metagenomes</taxon>
        <taxon>ecological metagenomes</taxon>
    </lineage>
</organism>
<keyword evidence="1" id="KW-1133">Transmembrane helix</keyword>
<proteinExistence type="predicted"/>
<reference evidence="2" key="1">
    <citation type="submission" date="2018-05" db="EMBL/GenBank/DDBJ databases">
        <authorList>
            <person name="Lanie J.A."/>
            <person name="Ng W.-L."/>
            <person name="Kazmierczak K.M."/>
            <person name="Andrzejewski T.M."/>
            <person name="Davidsen T.M."/>
            <person name="Wayne K.J."/>
            <person name="Tettelin H."/>
            <person name="Glass J.I."/>
            <person name="Rusch D."/>
            <person name="Podicherti R."/>
            <person name="Tsui H.-C.T."/>
            <person name="Winkler M.E."/>
        </authorList>
    </citation>
    <scope>NUCLEOTIDE SEQUENCE</scope>
</reference>
<keyword evidence="1" id="KW-0812">Transmembrane</keyword>
<feature type="transmembrane region" description="Helical" evidence="1">
    <location>
        <begin position="13"/>
        <end position="32"/>
    </location>
</feature>
<gene>
    <name evidence="2" type="ORF">METZ01_LOCUS444528</name>
</gene>
<protein>
    <submittedName>
        <fullName evidence="2">Uncharacterized protein</fullName>
    </submittedName>
</protein>